<comment type="caution">
    <text evidence="3">The sequence shown here is derived from an EMBL/GenBank/DDBJ whole genome shotgun (WGS) entry which is preliminary data.</text>
</comment>
<evidence type="ECO:0000256" key="1">
    <source>
        <dbReference type="ARBA" id="ARBA00022801"/>
    </source>
</evidence>
<protein>
    <submittedName>
        <fullName evidence="3">Alpha/Beta hydrolase protein</fullName>
    </submittedName>
</protein>
<dbReference type="SUPFAM" id="SSF53474">
    <property type="entry name" value="alpha/beta-Hydrolases"/>
    <property type="match status" value="1"/>
</dbReference>
<evidence type="ECO:0000313" key="3">
    <source>
        <dbReference type="EMBL" id="KAK3371979.1"/>
    </source>
</evidence>
<dbReference type="AlphaFoldDB" id="A0AAE0K899"/>
<feature type="region of interest" description="Disordered" evidence="2">
    <location>
        <begin position="1"/>
        <end position="23"/>
    </location>
</feature>
<dbReference type="Proteomes" id="UP001285441">
    <property type="component" value="Unassembled WGS sequence"/>
</dbReference>
<name>A0AAE0K899_9PEZI</name>
<dbReference type="GO" id="GO:0016787">
    <property type="term" value="F:hydrolase activity"/>
    <property type="evidence" value="ECO:0007669"/>
    <property type="project" value="UniProtKB-KW"/>
</dbReference>
<organism evidence="3 4">
    <name type="scientific">Podospora didyma</name>
    <dbReference type="NCBI Taxonomy" id="330526"/>
    <lineage>
        <taxon>Eukaryota</taxon>
        <taxon>Fungi</taxon>
        <taxon>Dikarya</taxon>
        <taxon>Ascomycota</taxon>
        <taxon>Pezizomycotina</taxon>
        <taxon>Sordariomycetes</taxon>
        <taxon>Sordariomycetidae</taxon>
        <taxon>Sordariales</taxon>
        <taxon>Podosporaceae</taxon>
        <taxon>Podospora</taxon>
    </lineage>
</organism>
<dbReference type="InterPro" id="IPR029058">
    <property type="entry name" value="AB_hydrolase_fold"/>
</dbReference>
<keyword evidence="1 3" id="KW-0378">Hydrolase</keyword>
<dbReference type="Gene3D" id="3.40.50.1820">
    <property type="entry name" value="alpha/beta hydrolase"/>
    <property type="match status" value="1"/>
</dbReference>
<dbReference type="PANTHER" id="PTHR22946">
    <property type="entry name" value="DIENELACTONE HYDROLASE DOMAIN-CONTAINING PROTEIN-RELATED"/>
    <property type="match status" value="1"/>
</dbReference>
<evidence type="ECO:0000313" key="4">
    <source>
        <dbReference type="Proteomes" id="UP001285441"/>
    </source>
</evidence>
<sequence>MSPHKIQEPGNDGNGNAGSTPKHWIMGDEAFEARMPHHHGIKALWETKWEFPCSRGLYPFHDGKFEDFEPIFAHLIKHNINDGTSRNYTNAFFEKAESLTALGDLLATECKDKREASRYYLRACAVYRIARFPYITAYPSINCPVKWRAWEAQKKVYRKAARTWAVPLEEIDVPHAHAMGNDRSHIPTYVRAPPPQKNGKNWRGCPAVILMTGLDGYRPDNTVRCEEFLARGWAAVVVEIPGTADCPADSADPESPDRLWTSLLDWMEQDGRFDMARVMVWGLSSGGYYAIRVAHTHKERLIGSVAQGAGCHYFYDREWLERADGHEYPFKLTPAMAKKHGFHSVGEYKAGVQKKFSLLEAGIIQKPSTRLLLINGTLDGLMPIEDSMMLFEYGSPKEARFFTGALHMGYPLANSAVYPWMESVMESVKTIK</sequence>
<reference evidence="3" key="1">
    <citation type="journal article" date="2023" name="Mol. Phylogenet. Evol.">
        <title>Genome-scale phylogeny and comparative genomics of the fungal order Sordariales.</title>
        <authorList>
            <person name="Hensen N."/>
            <person name="Bonometti L."/>
            <person name="Westerberg I."/>
            <person name="Brannstrom I.O."/>
            <person name="Guillou S."/>
            <person name="Cros-Aarteil S."/>
            <person name="Calhoun S."/>
            <person name="Haridas S."/>
            <person name="Kuo A."/>
            <person name="Mondo S."/>
            <person name="Pangilinan J."/>
            <person name="Riley R."/>
            <person name="LaButti K."/>
            <person name="Andreopoulos B."/>
            <person name="Lipzen A."/>
            <person name="Chen C."/>
            <person name="Yan M."/>
            <person name="Daum C."/>
            <person name="Ng V."/>
            <person name="Clum A."/>
            <person name="Steindorff A."/>
            <person name="Ohm R.A."/>
            <person name="Martin F."/>
            <person name="Silar P."/>
            <person name="Natvig D.O."/>
            <person name="Lalanne C."/>
            <person name="Gautier V."/>
            <person name="Ament-Velasquez S.L."/>
            <person name="Kruys A."/>
            <person name="Hutchinson M.I."/>
            <person name="Powell A.J."/>
            <person name="Barry K."/>
            <person name="Miller A.N."/>
            <person name="Grigoriev I.V."/>
            <person name="Debuchy R."/>
            <person name="Gladieux P."/>
            <person name="Hiltunen Thoren M."/>
            <person name="Johannesson H."/>
        </authorList>
    </citation>
    <scope>NUCLEOTIDE SEQUENCE</scope>
    <source>
        <strain evidence="3">CBS 232.78</strain>
    </source>
</reference>
<dbReference type="Pfam" id="PF06500">
    <property type="entry name" value="FrsA-like"/>
    <property type="match status" value="1"/>
</dbReference>
<dbReference type="InterPro" id="IPR050261">
    <property type="entry name" value="FrsA_esterase"/>
</dbReference>
<gene>
    <name evidence="3" type="ORF">B0H63DRAFT_284764</name>
</gene>
<dbReference type="EMBL" id="JAULSW010000008">
    <property type="protein sequence ID" value="KAK3371979.1"/>
    <property type="molecule type" value="Genomic_DNA"/>
</dbReference>
<accession>A0AAE0K899</accession>
<dbReference type="PANTHER" id="PTHR22946:SF12">
    <property type="entry name" value="CONIDIAL PIGMENT BIOSYNTHESIS PROTEIN AYG1 (AFU_ORTHOLOGUE AFUA_2G17550)"/>
    <property type="match status" value="1"/>
</dbReference>
<dbReference type="InterPro" id="IPR010520">
    <property type="entry name" value="FrsA-like"/>
</dbReference>
<dbReference type="FunFam" id="3.40.50.1820:FF:000145">
    <property type="entry name" value="Pigment biosynthesis protein"/>
    <property type="match status" value="1"/>
</dbReference>
<evidence type="ECO:0000256" key="2">
    <source>
        <dbReference type="SAM" id="MobiDB-lite"/>
    </source>
</evidence>
<reference evidence="3" key="2">
    <citation type="submission" date="2023-06" db="EMBL/GenBank/DDBJ databases">
        <authorList>
            <consortium name="Lawrence Berkeley National Laboratory"/>
            <person name="Haridas S."/>
            <person name="Hensen N."/>
            <person name="Bonometti L."/>
            <person name="Westerberg I."/>
            <person name="Brannstrom I.O."/>
            <person name="Guillou S."/>
            <person name="Cros-Aarteil S."/>
            <person name="Calhoun S."/>
            <person name="Kuo A."/>
            <person name="Mondo S."/>
            <person name="Pangilinan J."/>
            <person name="Riley R."/>
            <person name="LaButti K."/>
            <person name="Andreopoulos B."/>
            <person name="Lipzen A."/>
            <person name="Chen C."/>
            <person name="Yanf M."/>
            <person name="Daum C."/>
            <person name="Ng V."/>
            <person name="Clum A."/>
            <person name="Steindorff A."/>
            <person name="Ohm R."/>
            <person name="Martin F."/>
            <person name="Silar P."/>
            <person name="Natvig D."/>
            <person name="Lalanne C."/>
            <person name="Gautier V."/>
            <person name="Ament-velasquez S.L."/>
            <person name="Kruys A."/>
            <person name="Hutchinson M.I."/>
            <person name="Powell A.J."/>
            <person name="Barry K."/>
            <person name="Miller A.N."/>
            <person name="Grigoriev I.V."/>
            <person name="Debuchy R."/>
            <person name="Gladieux P."/>
            <person name="Thoren M.H."/>
            <person name="Johannesson H."/>
        </authorList>
    </citation>
    <scope>NUCLEOTIDE SEQUENCE</scope>
    <source>
        <strain evidence="3">CBS 232.78</strain>
    </source>
</reference>
<proteinExistence type="predicted"/>
<keyword evidence="4" id="KW-1185">Reference proteome</keyword>